<dbReference type="RefSeq" id="WP_203989948.1">
    <property type="nucleotide sequence ID" value="NZ_BOOU01000063.1"/>
</dbReference>
<comment type="caution">
    <text evidence="2">The sequence shown here is derived from an EMBL/GenBank/DDBJ whole genome shotgun (WGS) entry which is preliminary data.</text>
</comment>
<accession>A0A919R7E5</accession>
<dbReference type="Pfam" id="PF13302">
    <property type="entry name" value="Acetyltransf_3"/>
    <property type="match status" value="1"/>
</dbReference>
<dbReference type="AlphaFoldDB" id="A0A919R7E5"/>
<evidence type="ECO:0000259" key="1">
    <source>
        <dbReference type="PROSITE" id="PS51186"/>
    </source>
</evidence>
<reference evidence="2" key="1">
    <citation type="submission" date="2021-01" db="EMBL/GenBank/DDBJ databases">
        <title>Whole genome shotgun sequence of Sphaerisporangium rufum NBRC 109079.</title>
        <authorList>
            <person name="Komaki H."/>
            <person name="Tamura T."/>
        </authorList>
    </citation>
    <scope>NUCLEOTIDE SEQUENCE</scope>
    <source>
        <strain evidence="2">NBRC 109079</strain>
    </source>
</reference>
<evidence type="ECO:0000313" key="3">
    <source>
        <dbReference type="Proteomes" id="UP000655287"/>
    </source>
</evidence>
<dbReference type="EMBL" id="BOOU01000063">
    <property type="protein sequence ID" value="GII79786.1"/>
    <property type="molecule type" value="Genomic_DNA"/>
</dbReference>
<evidence type="ECO:0000313" key="2">
    <source>
        <dbReference type="EMBL" id="GII79786.1"/>
    </source>
</evidence>
<dbReference type="Proteomes" id="UP000655287">
    <property type="component" value="Unassembled WGS sequence"/>
</dbReference>
<gene>
    <name evidence="2" type="ORF">Sru01_47680</name>
</gene>
<proteinExistence type="predicted"/>
<dbReference type="InterPro" id="IPR000182">
    <property type="entry name" value="GNAT_dom"/>
</dbReference>
<dbReference type="PROSITE" id="PS51186">
    <property type="entry name" value="GNAT"/>
    <property type="match status" value="1"/>
</dbReference>
<dbReference type="InterPro" id="IPR016181">
    <property type="entry name" value="Acyl_CoA_acyltransferase"/>
</dbReference>
<dbReference type="GO" id="GO:0016747">
    <property type="term" value="F:acyltransferase activity, transferring groups other than amino-acyl groups"/>
    <property type="evidence" value="ECO:0007669"/>
    <property type="project" value="InterPro"/>
</dbReference>
<protein>
    <submittedName>
        <fullName evidence="2">N-acetyltransferase</fullName>
    </submittedName>
</protein>
<name>A0A919R7E5_9ACTN</name>
<dbReference type="PANTHER" id="PTHR43610:SF1">
    <property type="entry name" value="N-ACETYLTRANSFERASE DOMAIN-CONTAINING PROTEIN"/>
    <property type="match status" value="1"/>
</dbReference>
<keyword evidence="3" id="KW-1185">Reference proteome</keyword>
<sequence length="207" mass="23107">MSFRFDVPVLHGSRVRLEPLAMRHGPDLARAAEEDRASYRYTLVPRAEEMDGYLAAHLVRPGLTPFAQVRVADGVAVGVTAFWDPRTWPDSDRLCAIEVGWTWLAASAQGSGINAEAKFLLFTHAFETLKVARLDLKTDARNERSRRAMERAGATFEGVLRRWSPSWAPGEAGRLRDSAMFSVIAEEWPDVRSALRARLDGHRYAGA</sequence>
<organism evidence="2 3">
    <name type="scientific">Sphaerisporangium rufum</name>
    <dbReference type="NCBI Taxonomy" id="1381558"/>
    <lineage>
        <taxon>Bacteria</taxon>
        <taxon>Bacillati</taxon>
        <taxon>Actinomycetota</taxon>
        <taxon>Actinomycetes</taxon>
        <taxon>Streptosporangiales</taxon>
        <taxon>Streptosporangiaceae</taxon>
        <taxon>Sphaerisporangium</taxon>
    </lineage>
</organism>
<dbReference type="PANTHER" id="PTHR43610">
    <property type="entry name" value="BLL6696 PROTEIN"/>
    <property type="match status" value="1"/>
</dbReference>
<dbReference type="Gene3D" id="3.40.630.30">
    <property type="match status" value="1"/>
</dbReference>
<feature type="domain" description="N-acetyltransferase" evidence="1">
    <location>
        <begin position="15"/>
        <end position="177"/>
    </location>
</feature>
<dbReference type="SUPFAM" id="SSF55729">
    <property type="entry name" value="Acyl-CoA N-acyltransferases (Nat)"/>
    <property type="match status" value="1"/>
</dbReference>